<dbReference type="EMBL" id="PHWZ01000038">
    <property type="protein sequence ID" value="TEY80438.1"/>
    <property type="molecule type" value="Genomic_DNA"/>
</dbReference>
<dbReference type="PANTHER" id="PTHR35910:SF6">
    <property type="entry name" value="2EXR DOMAIN-CONTAINING PROTEIN"/>
    <property type="match status" value="1"/>
</dbReference>
<reference evidence="3 4" key="1">
    <citation type="submission" date="2017-11" db="EMBL/GenBank/DDBJ databases">
        <title>Comparative genomics of Botrytis spp.</title>
        <authorList>
            <person name="Valero-Jimenez C.A."/>
            <person name="Tapia P."/>
            <person name="Veloso J."/>
            <person name="Silva-Moreno E."/>
            <person name="Staats M."/>
            <person name="Valdes J.H."/>
            <person name="Van Kan J.A.L."/>
        </authorList>
    </citation>
    <scope>NUCLEOTIDE SEQUENCE [LARGE SCALE GENOMIC DNA]</scope>
    <source>
        <strain evidence="3 4">MUCL2830</strain>
    </source>
</reference>
<dbReference type="PANTHER" id="PTHR35910">
    <property type="entry name" value="2EXR DOMAIN-CONTAINING PROTEIN"/>
    <property type="match status" value="1"/>
</dbReference>
<organism evidence="3 4">
    <name type="scientific">Botryotinia calthae</name>
    <dbReference type="NCBI Taxonomy" id="38488"/>
    <lineage>
        <taxon>Eukaryota</taxon>
        <taxon>Fungi</taxon>
        <taxon>Dikarya</taxon>
        <taxon>Ascomycota</taxon>
        <taxon>Pezizomycotina</taxon>
        <taxon>Leotiomycetes</taxon>
        <taxon>Helotiales</taxon>
        <taxon>Sclerotiniaceae</taxon>
        <taxon>Botryotinia</taxon>
    </lineage>
</organism>
<sequence>MTEPTKPVINMPTPSSPKQQKTKPSFNRFRDLPQEIRAQIWEYSLPKPRIVHMSSMRTRAGTHRLLTRPEMWRPRSKLQFCFYENGNDLYRGDQTAPKKSPLRFACRESHNIWQNRYSIPEIRLSHELRVNLNVAPKSLDICGKKDCVVLKARRPAPSHIIPHRHRYYKKADGRGFLINVRGLIDMKRDTLIMDPVVFSLINGDLGLELDISKLKSIAYTSSIEYRPAWKPPGHDGSYKVIEGAELFLYPAGDGYDLRDPDINENLIVEQDGEARDNLVQIGEEDHLPAEKTKNVASKDIWRIITQCCPRISSIQ</sequence>
<proteinExistence type="predicted"/>
<evidence type="ECO:0000256" key="1">
    <source>
        <dbReference type="SAM" id="MobiDB-lite"/>
    </source>
</evidence>
<dbReference type="OrthoDB" id="3561261at2759"/>
<comment type="caution">
    <text evidence="3">The sequence shown here is derived from an EMBL/GenBank/DDBJ whole genome shotgun (WGS) entry which is preliminary data.</text>
</comment>
<evidence type="ECO:0000313" key="3">
    <source>
        <dbReference type="EMBL" id="TEY80438.1"/>
    </source>
</evidence>
<feature type="domain" description="2EXR" evidence="2">
    <location>
        <begin position="26"/>
        <end position="121"/>
    </location>
</feature>
<accession>A0A4Y8DCA9</accession>
<keyword evidence="4" id="KW-1185">Reference proteome</keyword>
<dbReference type="Pfam" id="PF20150">
    <property type="entry name" value="2EXR"/>
    <property type="match status" value="1"/>
</dbReference>
<feature type="compositionally biased region" description="Polar residues" evidence="1">
    <location>
        <begin position="12"/>
        <end position="25"/>
    </location>
</feature>
<name>A0A4Y8DCA9_9HELO</name>
<dbReference type="InterPro" id="IPR045518">
    <property type="entry name" value="2EXR"/>
</dbReference>
<evidence type="ECO:0000259" key="2">
    <source>
        <dbReference type="Pfam" id="PF20150"/>
    </source>
</evidence>
<feature type="region of interest" description="Disordered" evidence="1">
    <location>
        <begin position="1"/>
        <end position="26"/>
    </location>
</feature>
<dbReference type="Proteomes" id="UP000297299">
    <property type="component" value="Unassembled WGS sequence"/>
</dbReference>
<dbReference type="AlphaFoldDB" id="A0A4Y8DCA9"/>
<evidence type="ECO:0000313" key="4">
    <source>
        <dbReference type="Proteomes" id="UP000297299"/>
    </source>
</evidence>
<protein>
    <recommendedName>
        <fullName evidence="2">2EXR domain-containing protein</fullName>
    </recommendedName>
</protein>
<gene>
    <name evidence="3" type="ORF">BOTCAL_0038g00380</name>
</gene>